<keyword evidence="3" id="KW-1185">Reference proteome</keyword>
<dbReference type="AlphaFoldDB" id="A0A2G5NSW4"/>
<evidence type="ECO:0000313" key="3">
    <source>
        <dbReference type="Proteomes" id="UP000229523"/>
    </source>
</evidence>
<dbReference type="Pfam" id="PF07342">
    <property type="entry name" value="TscT"/>
    <property type="match status" value="1"/>
</dbReference>
<dbReference type="InterPro" id="IPR009942">
    <property type="entry name" value="DUF1474"/>
</dbReference>
<name>A0A2G5NSW4_9STAP</name>
<gene>
    <name evidence="2" type="ORF">BFS35_002280</name>
</gene>
<sequence length="101" mass="11959">MNNDNLLKLRDIKDHMVTNKRKFEGLETTISNFIEDYFDGKEPVSQEDFIMIGRAFHEMKLHVEQSNDLLNMYNTQLDNNILRIENLINLLSDQQNKDEAE</sequence>
<comment type="caution">
    <text evidence="2">The sequence shown here is derived from an EMBL/GenBank/DDBJ whole genome shotgun (WGS) entry which is preliminary data.</text>
</comment>
<protein>
    <recommendedName>
        <fullName evidence="1">TscT toxin domain-containing protein</fullName>
    </recommendedName>
</protein>
<dbReference type="RefSeq" id="WP_099578238.1">
    <property type="nucleotide sequence ID" value="NZ_MJBI02000001.1"/>
</dbReference>
<organism evidence="2 3">
    <name type="scientific">Macrococcoides goetzii</name>
    <dbReference type="NCBI Taxonomy" id="1891097"/>
    <lineage>
        <taxon>Bacteria</taxon>
        <taxon>Bacillati</taxon>
        <taxon>Bacillota</taxon>
        <taxon>Bacilli</taxon>
        <taxon>Bacillales</taxon>
        <taxon>Staphylococcaceae</taxon>
        <taxon>Macrococcoides</taxon>
    </lineage>
</organism>
<reference evidence="2 3" key="1">
    <citation type="journal article" date="2018" name="Front. Microbiol.">
        <title>Description and Comparative Genomics of Macrococcus caseolyticus subsp. hominis subsp. nov., Macrococcus goetzii sp. nov., Macrococcus epidermidis sp. nov., and Macrococcus bohemicus sp. nov., Novel Macrococci From Human Clinical Material With Virulence Potential and Suspected Uptake of Foreign DNA by Natural Transformation.</title>
        <authorList>
            <person name="Maslanova I."/>
            <person name="Wertheimer Z."/>
            <person name="Sedlacek I."/>
            <person name="Svec P."/>
            <person name="Indrakova A."/>
            <person name="Kovarovic V."/>
            <person name="Schumann P."/>
            <person name="Sproer C."/>
            <person name="Kralova S."/>
            <person name="Sedo O."/>
            <person name="Kristofova L."/>
            <person name="Vrbovska V."/>
            <person name="Fuzik T."/>
            <person name="Petras P."/>
            <person name="Zdrahal Z."/>
            <person name="Ruzickova V."/>
            <person name="Doskar J."/>
            <person name="Pantucek R."/>
        </authorList>
    </citation>
    <scope>NUCLEOTIDE SEQUENCE [LARGE SCALE GENOMIC DNA]</scope>
    <source>
        <strain evidence="2 3">CCM 4927</strain>
    </source>
</reference>
<evidence type="ECO:0000259" key="1">
    <source>
        <dbReference type="Pfam" id="PF07342"/>
    </source>
</evidence>
<feature type="domain" description="TscT toxin" evidence="1">
    <location>
        <begin position="7"/>
        <end position="100"/>
    </location>
</feature>
<evidence type="ECO:0000313" key="2">
    <source>
        <dbReference type="EMBL" id="RAI82536.1"/>
    </source>
</evidence>
<dbReference type="EMBL" id="MJBI02000001">
    <property type="protein sequence ID" value="RAI82536.1"/>
    <property type="molecule type" value="Genomic_DNA"/>
</dbReference>
<dbReference type="Proteomes" id="UP000229523">
    <property type="component" value="Unassembled WGS sequence"/>
</dbReference>
<accession>A0A2G5NSW4</accession>
<proteinExistence type="predicted"/>